<dbReference type="GO" id="GO:0007162">
    <property type="term" value="P:negative regulation of cell adhesion"/>
    <property type="evidence" value="ECO:0007669"/>
    <property type="project" value="TreeGrafter"/>
</dbReference>
<dbReference type="CDD" id="cd00102">
    <property type="entry name" value="IPT"/>
    <property type="match status" value="1"/>
</dbReference>
<dbReference type="Pfam" id="PF01833">
    <property type="entry name" value="TIG"/>
    <property type="match status" value="1"/>
</dbReference>
<dbReference type="CTD" id="10154"/>
<protein>
    <submittedName>
        <fullName evidence="7">Plexin-C1</fullName>
    </submittedName>
</protein>
<dbReference type="GO" id="GO:0017154">
    <property type="term" value="F:semaphorin receptor activity"/>
    <property type="evidence" value="ECO:0007669"/>
    <property type="project" value="InterPro"/>
</dbReference>
<dbReference type="GO" id="GO:0050772">
    <property type="term" value="P:positive regulation of axonogenesis"/>
    <property type="evidence" value="ECO:0007669"/>
    <property type="project" value="TreeGrafter"/>
</dbReference>
<dbReference type="KEGG" id="ccan:109688159"/>
<name>A0A8B7UR51_CASCN</name>
<dbReference type="PANTHER" id="PTHR22625:SF4">
    <property type="entry name" value="PLEXIN-C1"/>
    <property type="match status" value="1"/>
</dbReference>
<proteinExistence type="predicted"/>
<dbReference type="GO" id="GO:0002116">
    <property type="term" value="C:semaphorin receptor complex"/>
    <property type="evidence" value="ECO:0007669"/>
    <property type="project" value="TreeGrafter"/>
</dbReference>
<evidence type="ECO:0000259" key="5">
    <source>
        <dbReference type="SMART" id="SM00423"/>
    </source>
</evidence>
<sequence length="912" mass="101929">MDKLDVVDSFGTIPFLDYKHFALRTFFPESGGFTHIFTEDMHNRDANDKNESLTALDALICNKSFLVTVIHTLEKQKNFSVKDRCLFASFLTIALQTKLVYLTSILEVLTRDLMEQSSNMQPKLMLRRTESVVEKLLTNWMSVCLSGFLRETVGEPFYLLVTTLNQKINKGPVDVITCKALYTLNEDWLLWQVPEFSTVALNVIFEKIPENESADVCRNISVNVLDCDTIGQAKEKIFQAFLSKNGSPYGLQLNEIGLELQVGTRQKELLDIDSSSVILEDGITKLNTIGHYEISNGSTIKVFKKIANFTSVEVSTEDPIECRLKFIGDNLAQAVLPSETLEVILPEEVILGENLTSNCPEVIYEIKEETPVFYKLVPHPLMDIYIYLTAGKEVRRIRVANCSKHKSCSECLAAADPHCGWCLSLQRCTFQGTCGQGKKLENWLDISSGAKKCPKIQIIRNSRDKTTVTIAGSFSPADSECVVRNVDIGKVLCQGKSQQNRTCACSIPTRPSYNVLVVNVTFSFPSWNLSERFNFTNCASLRECLACIGPGCAWCKRERKCIHPFTSCDPSDYERNQELCQVEKSPKASGGGRLKENKNNRTNKGGQIFHIKAIEPQKISTLGKRNVIVTGANFTQASNITMILKGTSTCDKDVIQVSHVLNDTHMKFSLPSSRKEMKDVCIQFDDRACSSAGALSYIALPQCSLTVPGTTWISGGQNITVMGRNFDVIDNLIISHELKGNINVSVYCMATFCGFLAPNLKSPKVRTNVAVKLKVQDTYLDCGTLKYLEDPRFTGYRVEPEGDTELEVKIQKENDNFNISKKDIEITLFHGENKQLNCSFENITRNQDLTTILCKIKGIKNANSIAASSKKVRVKLGNLELYVEQESVPSTWYFLIVLPVLLAVVIFGKCPV</sequence>
<keyword evidence="2 4" id="KW-0472">Membrane</keyword>
<dbReference type="SMART" id="SM00423">
    <property type="entry name" value="PSI"/>
    <property type="match status" value="2"/>
</dbReference>
<dbReference type="SUPFAM" id="SSF48350">
    <property type="entry name" value="GTPase activation domain, GAP"/>
    <property type="match status" value="1"/>
</dbReference>
<feature type="transmembrane region" description="Helical" evidence="4">
    <location>
        <begin position="891"/>
        <end position="908"/>
    </location>
</feature>
<dbReference type="FunFam" id="3.30.1680.10:FF:000020">
    <property type="entry name" value="Plexin C1"/>
    <property type="match status" value="1"/>
</dbReference>
<dbReference type="InterPro" id="IPR013548">
    <property type="entry name" value="Plexin_cytoplasmic_RasGAP_dom"/>
</dbReference>
<gene>
    <name evidence="7" type="primary">Plxnc1</name>
</gene>
<dbReference type="SUPFAM" id="SSF103575">
    <property type="entry name" value="Plexin repeat"/>
    <property type="match status" value="1"/>
</dbReference>
<dbReference type="Gene3D" id="2.60.40.10">
    <property type="entry name" value="Immunoglobulins"/>
    <property type="match status" value="1"/>
</dbReference>
<keyword evidence="4" id="KW-1133">Transmembrane helix</keyword>
<dbReference type="Pfam" id="PF01437">
    <property type="entry name" value="PSI"/>
    <property type="match status" value="2"/>
</dbReference>
<dbReference type="PANTHER" id="PTHR22625">
    <property type="entry name" value="PLEXIN"/>
    <property type="match status" value="1"/>
</dbReference>
<reference evidence="7" key="1">
    <citation type="submission" date="2025-08" db="UniProtKB">
        <authorList>
            <consortium name="RefSeq"/>
        </authorList>
    </citation>
    <scope>IDENTIFICATION</scope>
    <source>
        <tissue evidence="7">Leukocyte</tissue>
    </source>
</reference>
<feature type="domain" description="IPT/TIG" evidence="6">
    <location>
        <begin position="700"/>
        <end position="788"/>
    </location>
</feature>
<evidence type="ECO:0000256" key="3">
    <source>
        <dbReference type="ARBA" id="ARBA00023180"/>
    </source>
</evidence>
<dbReference type="Gene3D" id="1.10.506.10">
    <property type="entry name" value="GTPase Activation - p120gap, domain 1"/>
    <property type="match status" value="1"/>
</dbReference>
<dbReference type="FunFam" id="2.60.40.10:FF:000797">
    <property type="entry name" value="Plexin C1"/>
    <property type="match status" value="1"/>
</dbReference>
<dbReference type="GO" id="GO:0030334">
    <property type="term" value="P:regulation of cell migration"/>
    <property type="evidence" value="ECO:0007669"/>
    <property type="project" value="TreeGrafter"/>
</dbReference>
<feature type="domain" description="PSI" evidence="5">
    <location>
        <begin position="401"/>
        <end position="454"/>
    </location>
</feature>
<dbReference type="InterPro" id="IPR002909">
    <property type="entry name" value="IPT_dom"/>
</dbReference>
<evidence type="ECO:0000256" key="1">
    <source>
        <dbReference type="ARBA" id="ARBA00004370"/>
    </source>
</evidence>
<evidence type="ECO:0000313" key="7">
    <source>
        <dbReference type="RefSeq" id="XP_020022033.1"/>
    </source>
</evidence>
<keyword evidence="3" id="KW-0325">Glycoprotein</keyword>
<dbReference type="Pfam" id="PF08337">
    <property type="entry name" value="Plexin_cytopl"/>
    <property type="match status" value="1"/>
</dbReference>
<dbReference type="InterPro" id="IPR016201">
    <property type="entry name" value="PSI"/>
</dbReference>
<dbReference type="OrthoDB" id="9589398at2759"/>
<organism evidence="7">
    <name type="scientific">Castor canadensis</name>
    <name type="common">American beaver</name>
    <dbReference type="NCBI Taxonomy" id="51338"/>
    <lineage>
        <taxon>Eukaryota</taxon>
        <taxon>Metazoa</taxon>
        <taxon>Chordata</taxon>
        <taxon>Craniata</taxon>
        <taxon>Vertebrata</taxon>
        <taxon>Euteleostomi</taxon>
        <taxon>Mammalia</taxon>
        <taxon>Eutheria</taxon>
        <taxon>Euarchontoglires</taxon>
        <taxon>Glires</taxon>
        <taxon>Rodentia</taxon>
        <taxon>Castorimorpha</taxon>
        <taxon>Castoridae</taxon>
        <taxon>Castor</taxon>
    </lineage>
</organism>
<dbReference type="GO" id="GO:0005886">
    <property type="term" value="C:plasma membrane"/>
    <property type="evidence" value="ECO:0007669"/>
    <property type="project" value="TreeGrafter"/>
</dbReference>
<dbReference type="InterPro" id="IPR031148">
    <property type="entry name" value="Plexin"/>
</dbReference>
<dbReference type="Gene3D" id="3.30.1680.10">
    <property type="entry name" value="ligand-binding face of the semaphorins, domain 2"/>
    <property type="match status" value="1"/>
</dbReference>
<feature type="domain" description="PSI" evidence="5">
    <location>
        <begin position="537"/>
        <end position="581"/>
    </location>
</feature>
<dbReference type="SMART" id="SM00429">
    <property type="entry name" value="IPT"/>
    <property type="match status" value="2"/>
</dbReference>
<dbReference type="AlphaFoldDB" id="A0A8B7UR51"/>
<dbReference type="GO" id="GO:0008360">
    <property type="term" value="P:regulation of cell shape"/>
    <property type="evidence" value="ECO:0007669"/>
    <property type="project" value="TreeGrafter"/>
</dbReference>
<comment type="subcellular location">
    <subcellularLocation>
        <location evidence="1">Membrane</location>
    </subcellularLocation>
</comment>
<dbReference type="InterPro" id="IPR002165">
    <property type="entry name" value="Plexin_repeat"/>
</dbReference>
<evidence type="ECO:0000256" key="2">
    <source>
        <dbReference type="ARBA" id="ARBA00023136"/>
    </source>
</evidence>
<feature type="domain" description="IPT/TIG" evidence="6">
    <location>
        <begin position="790"/>
        <end position="895"/>
    </location>
</feature>
<evidence type="ECO:0000259" key="6">
    <source>
        <dbReference type="SMART" id="SM00429"/>
    </source>
</evidence>
<dbReference type="InterPro" id="IPR008936">
    <property type="entry name" value="Rho_GTPase_activation_prot"/>
</dbReference>
<dbReference type="FunFam" id="3.10.20.90:FF:000128">
    <property type="entry name" value="Plexin C1"/>
    <property type="match status" value="1"/>
</dbReference>
<evidence type="ECO:0000256" key="4">
    <source>
        <dbReference type="SAM" id="Phobius"/>
    </source>
</evidence>
<dbReference type="RefSeq" id="XP_020022033.1">
    <property type="nucleotide sequence ID" value="XM_020166444.1"/>
</dbReference>
<keyword evidence="4" id="KW-0812">Transmembrane</keyword>
<dbReference type="InterPro" id="IPR013783">
    <property type="entry name" value="Ig-like_fold"/>
</dbReference>
<accession>A0A8B7UR51</accession>